<dbReference type="InterPro" id="IPR023296">
    <property type="entry name" value="Glyco_hydro_beta-prop_sf"/>
</dbReference>
<organism evidence="1 2">
    <name type="scientific">Rhizobium leguminosarum bv. trifolii</name>
    <dbReference type="NCBI Taxonomy" id="386"/>
    <lineage>
        <taxon>Bacteria</taxon>
        <taxon>Pseudomonadati</taxon>
        <taxon>Pseudomonadota</taxon>
        <taxon>Alphaproteobacteria</taxon>
        <taxon>Hyphomicrobiales</taxon>
        <taxon>Rhizobiaceae</taxon>
        <taxon>Rhizobium/Agrobacterium group</taxon>
        <taxon>Rhizobium</taxon>
    </lineage>
</organism>
<accession>A0A3E1BT00</accession>
<dbReference type="PANTHER" id="PTHR35279:SF1">
    <property type="entry name" value="ARABINANASE_LEVANSUCRASE_INVERTASE"/>
    <property type="match status" value="1"/>
</dbReference>
<comment type="caution">
    <text evidence="1">The sequence shown here is derived from an EMBL/GenBank/DDBJ whole genome shotgun (WGS) entry which is preliminary data.</text>
</comment>
<reference evidence="1 2" key="1">
    <citation type="submission" date="2017-03" db="EMBL/GenBank/DDBJ databases">
        <title>Genome analysis of Rhizobial strains effectives or ineffectives for nitrogen fixation isolated from bean seeds.</title>
        <authorList>
            <person name="Peralta H."/>
            <person name="Aguilar-Vera A."/>
            <person name="Mora Y."/>
            <person name="Vargas-Lagunas C."/>
            <person name="Girard L."/>
            <person name="Mora J."/>
        </authorList>
    </citation>
    <scope>NUCLEOTIDE SEQUENCE [LARGE SCALE GENOMIC DNA]</scope>
    <source>
        <strain evidence="1 2">CCGM5</strain>
    </source>
</reference>
<proteinExistence type="predicted"/>
<gene>
    <name evidence="1" type="ORF">B5K10_07890</name>
</gene>
<name>A0A3E1BT00_RHILT</name>
<evidence type="ECO:0000313" key="1">
    <source>
        <dbReference type="EMBL" id="RFB97605.1"/>
    </source>
</evidence>
<dbReference type="Proteomes" id="UP000256748">
    <property type="component" value="Unassembled WGS sequence"/>
</dbReference>
<protein>
    <submittedName>
        <fullName evidence="1">Glycosylase</fullName>
    </submittedName>
</protein>
<dbReference type="RefSeq" id="WP_116272940.1">
    <property type="nucleotide sequence ID" value="NZ_KZ859521.1"/>
</dbReference>
<dbReference type="SUPFAM" id="SSF75005">
    <property type="entry name" value="Arabinanase/levansucrase/invertase"/>
    <property type="match status" value="1"/>
</dbReference>
<evidence type="ECO:0000313" key="2">
    <source>
        <dbReference type="Proteomes" id="UP000256748"/>
    </source>
</evidence>
<dbReference type="AlphaFoldDB" id="A0A3E1BT00"/>
<dbReference type="EMBL" id="NAOO01000007">
    <property type="protein sequence ID" value="RFB97605.1"/>
    <property type="molecule type" value="Genomic_DNA"/>
</dbReference>
<dbReference type="Gene3D" id="2.115.10.20">
    <property type="entry name" value="Glycosyl hydrolase domain, family 43"/>
    <property type="match status" value="2"/>
</dbReference>
<sequence length="324" mass="36460">MFTWEKLGQIYDPGRQARHPQLKQFGQSPSALVLEDRIRVYFCARPEPDANGQYVSHATYLELDRDDPKTIININQGGPILDLGGYGAFDEFGTYPISVAQHAEEVWAYYAGITRCESVPFNAAIGLAISRDGGLSFTRAGAGPVLCYDPDEPFLLGSPRIKRFDGRWCLWYVAGRRWLAGDSRPEPVYKIRMASSDDGVNWKKRGRDLLADVLGPNECQACADVTFRSGRYHMFYSYREALNYKSGEGGYRIGYAYSDDMLTWIRRDDLAGLQRSSEGWDSEMVNYPNLFTVGDDIYLLYQGNGMGRTGFGLARLADTGDWGF</sequence>
<dbReference type="PANTHER" id="PTHR35279">
    <property type="match status" value="1"/>
</dbReference>